<name>A0A0D2JRB8_9CHLO</name>
<feature type="transmembrane region" description="Helical" evidence="1">
    <location>
        <begin position="729"/>
        <end position="753"/>
    </location>
</feature>
<organism evidence="3 4">
    <name type="scientific">Monoraphidium neglectum</name>
    <dbReference type="NCBI Taxonomy" id="145388"/>
    <lineage>
        <taxon>Eukaryota</taxon>
        <taxon>Viridiplantae</taxon>
        <taxon>Chlorophyta</taxon>
        <taxon>core chlorophytes</taxon>
        <taxon>Chlorophyceae</taxon>
        <taxon>CS clade</taxon>
        <taxon>Sphaeropleales</taxon>
        <taxon>Selenastraceae</taxon>
        <taxon>Monoraphidium</taxon>
    </lineage>
</organism>
<feature type="transmembrane region" description="Helical" evidence="1">
    <location>
        <begin position="663"/>
        <end position="685"/>
    </location>
</feature>
<dbReference type="InterPro" id="IPR002049">
    <property type="entry name" value="LE_dom"/>
</dbReference>
<reference evidence="3 4" key="1">
    <citation type="journal article" date="2013" name="BMC Genomics">
        <title>Reconstruction of the lipid metabolism for the microalga Monoraphidium neglectum from its genome sequence reveals characteristics suitable for biofuel production.</title>
        <authorList>
            <person name="Bogen C."/>
            <person name="Al-Dilaimi A."/>
            <person name="Albersmeier A."/>
            <person name="Wichmann J."/>
            <person name="Grundmann M."/>
            <person name="Rupp O."/>
            <person name="Lauersen K.J."/>
            <person name="Blifernez-Klassen O."/>
            <person name="Kalinowski J."/>
            <person name="Goesmann A."/>
            <person name="Mussgnug J.H."/>
            <person name="Kruse O."/>
        </authorList>
    </citation>
    <scope>NUCLEOTIDE SEQUENCE [LARGE SCALE GENOMIC DNA]</scope>
    <source>
        <strain evidence="3 4">SAG 48.87</strain>
    </source>
</reference>
<dbReference type="KEGG" id="mng:MNEG_6353"/>
<feature type="transmembrane region" description="Helical" evidence="1">
    <location>
        <begin position="621"/>
        <end position="642"/>
    </location>
</feature>
<dbReference type="OrthoDB" id="538624at2759"/>
<evidence type="ECO:0000313" key="3">
    <source>
        <dbReference type="EMBL" id="KIZ01608.1"/>
    </source>
</evidence>
<keyword evidence="1" id="KW-1133">Transmembrane helix</keyword>
<dbReference type="PANTHER" id="PTHR11319">
    <property type="entry name" value="G PROTEIN-COUPLED RECEPTOR-RELATED"/>
    <property type="match status" value="1"/>
</dbReference>
<dbReference type="GeneID" id="25739229"/>
<dbReference type="SUPFAM" id="SSF51126">
    <property type="entry name" value="Pectin lyase-like"/>
    <property type="match status" value="1"/>
</dbReference>
<gene>
    <name evidence="3" type="ORF">MNEG_6353</name>
</gene>
<feature type="transmembrane region" description="Helical" evidence="1">
    <location>
        <begin position="545"/>
        <end position="566"/>
    </location>
</feature>
<feature type="transmembrane region" description="Helical" evidence="1">
    <location>
        <begin position="809"/>
        <end position="828"/>
    </location>
</feature>
<feature type="domain" description="Right handed beta helix" evidence="2">
    <location>
        <begin position="25"/>
        <end position="176"/>
    </location>
</feature>
<sequence>MCRSMHVVDGGGLYLYYGDYEYGTVLVANSTFAKNTAGGVGGCLYAEQIHRLALKDCSFTACRSETDGGAVYIANLAATQVQRTRFEGNRAVCFGGGIMQWGRSATVIDGCTFDGNSASEGGGVKIHANALHGLEGGVNITLLNSSFLRNSAANGGGVRLLGGNTTLDACRMEGNRAEIGGSVYYSIECAGSLDGPECKATSSLIIVDPTRIRNNTAAVLGGGVFIAAAHAPVDLRTLAAPVVANNTARVAGADVSIPPVSLLLAGPDGGPLTGVAVSVSRGALDQGLLPPFAAFCSDKAGGGVGGVGLVVKVAAAPPGAQAALLTGATAVTNATGWALFQHAKLRGRPGSYRLAVEAIELRALAAPAMSVALRGCLEGEVAARPRLDACEPCQRNTYALEPGAEACQTCMAGATCYGGSAVVPLPGHWRSSLGSAEVLACPNPSACRGNRSALYSCGPDGVCTGAGGPNAQCSRGYTGPLCGQCAPGYGAVAAPLHCAPCVAAAGARALLILALAALTVTVAYVSAAEWRDNRSGRNAPLPSDYLKLLVGHLQHLAIIYSLPLPWPNTITLPLRVLSSSTAGPGLSMALECALGPGIGADGGGGSGSFNNGGLPAPLQRILVYLLLPAGVFGLALGLQLAWRGVRWQLTLWRSGHACAARPLHVGAWLCDAAPITAVTTAYVLYPTLLRIGLGMFACVAADKRGGASAGRYWVHFMGQRCWEGWHKPWALGVGVSLTAVFVGVLPAALVALLRRHRTAITAGRPAIAARWGFLYHNYCPACVWWEAVAMLQTALLVGVAAIGHVTGPFIAALALSSALMAILMALVLVRPLRFAALQRLQVASHASALLVLQVSISFVDTPGGGGPAAPAVAAWQRAAGAVVMAVSAAVAAVMAIEAVRSAQLGALAARSLRSAASWLSGRTASLQSLLLHGVYTSKQQPPLEPLPTSH</sequence>
<keyword evidence="1" id="KW-0472">Membrane</keyword>
<feature type="transmembrane region" description="Helical" evidence="1">
    <location>
        <begin position="774"/>
        <end position="803"/>
    </location>
</feature>
<dbReference type="InterPro" id="IPR039448">
    <property type="entry name" value="Beta_helix"/>
</dbReference>
<feature type="transmembrane region" description="Helical" evidence="1">
    <location>
        <begin position="840"/>
        <end position="858"/>
    </location>
</feature>
<evidence type="ECO:0000256" key="1">
    <source>
        <dbReference type="SAM" id="Phobius"/>
    </source>
</evidence>
<evidence type="ECO:0000259" key="2">
    <source>
        <dbReference type="Pfam" id="PF13229"/>
    </source>
</evidence>
<protein>
    <recommendedName>
        <fullName evidence="2">Right handed beta helix domain-containing protein</fullName>
    </recommendedName>
</protein>
<dbReference type="RefSeq" id="XP_013900627.1">
    <property type="nucleotide sequence ID" value="XM_014045173.1"/>
</dbReference>
<dbReference type="PANTHER" id="PTHR11319:SF35">
    <property type="entry name" value="OUTER MEMBRANE PROTEIN PMPC-RELATED"/>
    <property type="match status" value="1"/>
</dbReference>
<dbReference type="CDD" id="cd00055">
    <property type="entry name" value="EGF_Lam"/>
    <property type="match status" value="1"/>
</dbReference>
<dbReference type="EMBL" id="KK101242">
    <property type="protein sequence ID" value="KIZ01608.1"/>
    <property type="molecule type" value="Genomic_DNA"/>
</dbReference>
<proteinExistence type="predicted"/>
<keyword evidence="4" id="KW-1185">Reference proteome</keyword>
<dbReference type="Proteomes" id="UP000054498">
    <property type="component" value="Unassembled WGS sequence"/>
</dbReference>
<feature type="transmembrane region" description="Helical" evidence="1">
    <location>
        <begin position="505"/>
        <end position="525"/>
    </location>
</feature>
<dbReference type="AlphaFoldDB" id="A0A0D2JRB8"/>
<feature type="transmembrane region" description="Helical" evidence="1">
    <location>
        <begin position="878"/>
        <end position="896"/>
    </location>
</feature>
<dbReference type="InterPro" id="IPR011050">
    <property type="entry name" value="Pectin_lyase_fold/virulence"/>
</dbReference>
<keyword evidence="1" id="KW-0812">Transmembrane</keyword>
<evidence type="ECO:0000313" key="4">
    <source>
        <dbReference type="Proteomes" id="UP000054498"/>
    </source>
</evidence>
<dbReference type="Pfam" id="PF13229">
    <property type="entry name" value="Beta_helix"/>
    <property type="match status" value="1"/>
</dbReference>
<accession>A0A0D2JRB8</accession>